<accession>A0A5C5XUT2</accession>
<sequence>MAENFAKMKSLRGRPGWRLAYAAPVLALLFSSPARGQVSWANPGAGDWSNGLNWSSGVTPGTQDAALVANGGHAQANASAVVAVNRLEVGRNDGSGAFTSNGAAVEIDSAFDVGEVTGAAATGGLSVSNSGTVVIQDSALLEVGVNNGGGDFDIGQTGATLGGTALSMASVSLVRHGLVDIATNLEVAPASADATSTSTANGQFLVEAAESISIAAELNVGTVNGSGRTSSTALASFQSVGSMVVGAAANIGVAKGTSQLGNSADATLTIHSSSVQIGFAEPLALEDLNIGDVSTVGSGVLHGKGLVQLNDSQLTVGNRIDVARLTGGAAASTTDGRLEAVGSLVIADDLTVAEVGAGVLGTATGVVDLSKSLVDLGSTLRLGEGSTLEIALSGVSRADGSGGLQYAAIDAGLLADLAGSLRVTLADGFLPSVGQSFLLIGTPTVTGDFSGVELPDLINLGMDWTTTIGPTGYSVSVVGAALPGDYNGDGLVDGADYSVWRDSNGSTLNLAADGDGDLVVDAADYQVWRSHYGRGSLTSPAAVGTAAPEPSALAVVIAAAALQCFVRRKEQ</sequence>
<dbReference type="GO" id="GO:0000272">
    <property type="term" value="P:polysaccharide catabolic process"/>
    <property type="evidence" value="ECO:0007669"/>
    <property type="project" value="InterPro"/>
</dbReference>
<proteinExistence type="predicted"/>
<evidence type="ECO:0008006" key="3">
    <source>
        <dbReference type="Google" id="ProtNLM"/>
    </source>
</evidence>
<dbReference type="InterPro" id="IPR036439">
    <property type="entry name" value="Dockerin_dom_sf"/>
</dbReference>
<evidence type="ECO:0000313" key="1">
    <source>
        <dbReference type="EMBL" id="TWT66259.1"/>
    </source>
</evidence>
<dbReference type="Proteomes" id="UP000318478">
    <property type="component" value="Unassembled WGS sequence"/>
</dbReference>
<organism evidence="1 2">
    <name type="scientific">Posidoniimonas polymericola</name>
    <dbReference type="NCBI Taxonomy" id="2528002"/>
    <lineage>
        <taxon>Bacteria</taxon>
        <taxon>Pseudomonadati</taxon>
        <taxon>Planctomycetota</taxon>
        <taxon>Planctomycetia</taxon>
        <taxon>Pirellulales</taxon>
        <taxon>Lacipirellulaceae</taxon>
        <taxon>Posidoniimonas</taxon>
    </lineage>
</organism>
<protein>
    <recommendedName>
        <fullName evidence="3">Autotransporter-associated beta strand repeat protein</fullName>
    </recommendedName>
</protein>
<gene>
    <name evidence="1" type="ORF">Pla123a_47830</name>
</gene>
<evidence type="ECO:0000313" key="2">
    <source>
        <dbReference type="Proteomes" id="UP000318478"/>
    </source>
</evidence>
<name>A0A5C5XUT2_9BACT</name>
<dbReference type="AlphaFoldDB" id="A0A5C5XUT2"/>
<dbReference type="EMBL" id="SJPO01000017">
    <property type="protein sequence ID" value="TWT66259.1"/>
    <property type="molecule type" value="Genomic_DNA"/>
</dbReference>
<dbReference type="Gene3D" id="1.10.1330.10">
    <property type="entry name" value="Dockerin domain"/>
    <property type="match status" value="1"/>
</dbReference>
<comment type="caution">
    <text evidence="1">The sequence shown here is derived from an EMBL/GenBank/DDBJ whole genome shotgun (WGS) entry which is preliminary data.</text>
</comment>
<reference evidence="1 2" key="1">
    <citation type="submission" date="2019-02" db="EMBL/GenBank/DDBJ databases">
        <title>Deep-cultivation of Planctomycetes and their phenomic and genomic characterization uncovers novel biology.</title>
        <authorList>
            <person name="Wiegand S."/>
            <person name="Jogler M."/>
            <person name="Boedeker C."/>
            <person name="Pinto D."/>
            <person name="Vollmers J."/>
            <person name="Rivas-Marin E."/>
            <person name="Kohn T."/>
            <person name="Peeters S.H."/>
            <person name="Heuer A."/>
            <person name="Rast P."/>
            <person name="Oberbeckmann S."/>
            <person name="Bunk B."/>
            <person name="Jeske O."/>
            <person name="Meyerdierks A."/>
            <person name="Storesund J.E."/>
            <person name="Kallscheuer N."/>
            <person name="Luecker S."/>
            <person name="Lage O.M."/>
            <person name="Pohl T."/>
            <person name="Merkel B.J."/>
            <person name="Hornburger P."/>
            <person name="Mueller R.-W."/>
            <person name="Bruemmer F."/>
            <person name="Labrenz M."/>
            <person name="Spormann A.M."/>
            <person name="Op Den Camp H."/>
            <person name="Overmann J."/>
            <person name="Amann R."/>
            <person name="Jetten M.S.M."/>
            <person name="Mascher T."/>
            <person name="Medema M.H."/>
            <person name="Devos D.P."/>
            <person name="Kaster A.-K."/>
            <person name="Ovreas L."/>
            <person name="Rohde M."/>
            <person name="Galperin M.Y."/>
            <person name="Jogler C."/>
        </authorList>
    </citation>
    <scope>NUCLEOTIDE SEQUENCE [LARGE SCALE GENOMIC DNA]</scope>
    <source>
        <strain evidence="1 2">Pla123a</strain>
    </source>
</reference>
<keyword evidence="2" id="KW-1185">Reference proteome</keyword>